<dbReference type="Gene3D" id="1.10.10.10">
    <property type="entry name" value="Winged helix-like DNA-binding domain superfamily/Winged helix DNA-binding domain"/>
    <property type="match status" value="1"/>
</dbReference>
<dbReference type="Pfam" id="PF17908">
    <property type="entry name" value="APAF1_C"/>
    <property type="match status" value="1"/>
</dbReference>
<dbReference type="PRINTS" id="PR00364">
    <property type="entry name" value="DISEASERSIST"/>
</dbReference>
<protein>
    <recommendedName>
        <fullName evidence="8">NB-ARC domain protein</fullName>
    </recommendedName>
</protein>
<dbReference type="InterPro" id="IPR050349">
    <property type="entry name" value="WD_LIS1/nudF_dynein_reg"/>
</dbReference>
<dbReference type="Pfam" id="PF00931">
    <property type="entry name" value="NB-ARC"/>
    <property type="match status" value="1"/>
</dbReference>
<feature type="domain" description="APAF-1 helical" evidence="5">
    <location>
        <begin position="411"/>
        <end position="460"/>
    </location>
</feature>
<dbReference type="PROSITE" id="PS00678">
    <property type="entry name" value="WD_REPEATS_1"/>
    <property type="match status" value="6"/>
</dbReference>
<dbReference type="Gene3D" id="2.130.10.10">
    <property type="entry name" value="YVTN repeat-like/Quinoprotein amine dehydrogenase"/>
    <property type="match status" value="6"/>
</dbReference>
<feature type="repeat" description="WD" evidence="3">
    <location>
        <begin position="975"/>
        <end position="1018"/>
    </location>
</feature>
<feature type="domain" description="NB-ARC" evidence="4">
    <location>
        <begin position="57"/>
        <end position="216"/>
    </location>
</feature>
<dbReference type="InterPro" id="IPR020472">
    <property type="entry name" value="WD40_PAC1"/>
</dbReference>
<name>A0A8J4E9S4_9ACTN</name>
<evidence type="ECO:0008006" key="8">
    <source>
        <dbReference type="Google" id="ProtNLM"/>
    </source>
</evidence>
<sequence length="1109" mass="114965">MVVSGPGVPAQSNQASAGGSVYAVQGGDLYVGVAPPAPQRPWMAPPLDREAVDRPALIERLVAALGTGDTVVGLVGTGGFGKTTLAKQVCGHPGTAASFTGGLLWTTVGEAATGPDVATRLNDLCAQLTGVRPGLSDPEQAGFRFARVLDAHPGPVLLVVDDVWTEEQLSPFLLGGSRCRRLVTTRNQGLIPAAATTVRVDRMRPDEARALLTRGVADLGTATVDELLRRTGGWPVLLDLTNRALHRAARNAARAGRTADDAGRRIAGQLAVAGPGALDPTDARQRRRAVAATVEVSLDLLPATARDRYVELAVFAEDTDIPVATLGLLWEPTGGLDDIAVERLCEELFDLSLVLGYRDEPPAVRLHDVLRDYLRHLAGSERLAALTGALLDRAGALLTGPGSWWTLPPTQGYLRDHLAFHLAEAGRDGELAALVTDLRWIVARLATGGPAGIEADLARVDTPAAAALGRGIARAAHLLAPLDPPEALGAVLVSRLEDAPLDRSHLGRPYLANRWPLPDQPHPALRRAVGGHTAAVTAVAVAPDGSWVVTCADDGSVRMFDPVSGLPRGQLVGHTDRVSAVAVGADRLATGSDDGTVRVWSPSSGRVRAVLTGHTDAVTGVALAPDGAWLASVARDRTGRVWDTATGAAVRVIELVNTADAVAVDPAGRFVVTAGIDRAVRLWDVATGAIARILSGHDATVNAVAVSRDGASVASASDDGTARVWDAATGEPRAVLRGHGSGVDAVAFTVDGRVVTGSGDRTVRIWDLDGGHRTLSGHTSAVTAVAAGPDGTWLVTGSADRTVRIWDTGAAAATSTPAGAQAVAVGPDGSWVALGFGQRVVLWDATTRETLRTLAGHSLGVSAIAVAPDGAWLATASGDRTARLWDVHSGRIRAVLEGHTDWVSAVVVAPSWIATGSDDATVRRWATDGRPLEVLGGHSSAVTGLAAGPGGAWLASSSRDGTVRIWDLDGGHRVLAGHTDFVWTVTASPDGTWLASGGATRDRTVRIWDTATGEPRAVLTGHASGVTHVAASPDGRWLASTGDDGTVRIWDPASGRPATAMRVDGAVHRCAWLPTGDGVCAIGAGGTYLFGLTREEWPGQPTMVTSVRR</sequence>
<dbReference type="SMART" id="SM00320">
    <property type="entry name" value="WD40"/>
    <property type="match status" value="13"/>
</dbReference>
<evidence type="ECO:0000259" key="5">
    <source>
        <dbReference type="Pfam" id="PF17908"/>
    </source>
</evidence>
<dbReference type="InterPro" id="IPR019775">
    <property type="entry name" value="WD40_repeat_CS"/>
</dbReference>
<proteinExistence type="predicted"/>
<evidence type="ECO:0000256" key="2">
    <source>
        <dbReference type="ARBA" id="ARBA00022737"/>
    </source>
</evidence>
<dbReference type="CDD" id="cd00200">
    <property type="entry name" value="WD40"/>
    <property type="match status" value="2"/>
</dbReference>
<dbReference type="SUPFAM" id="SSF52540">
    <property type="entry name" value="P-loop containing nucleoside triphosphate hydrolases"/>
    <property type="match status" value="1"/>
</dbReference>
<feature type="repeat" description="WD" evidence="3">
    <location>
        <begin position="661"/>
        <end position="693"/>
    </location>
</feature>
<feature type="repeat" description="WD" evidence="3">
    <location>
        <begin position="736"/>
        <end position="776"/>
    </location>
</feature>
<keyword evidence="2" id="KW-0677">Repeat</keyword>
<dbReference type="Pfam" id="PF00400">
    <property type="entry name" value="WD40"/>
    <property type="match status" value="12"/>
</dbReference>
<evidence type="ECO:0000313" key="7">
    <source>
        <dbReference type="Proteomes" id="UP000635606"/>
    </source>
</evidence>
<feature type="repeat" description="WD" evidence="3">
    <location>
        <begin position="775"/>
        <end position="816"/>
    </location>
</feature>
<dbReference type="InterPro" id="IPR036388">
    <property type="entry name" value="WH-like_DNA-bd_sf"/>
</dbReference>
<dbReference type="SUPFAM" id="SSF50978">
    <property type="entry name" value="WD40 repeat-like"/>
    <property type="match status" value="2"/>
</dbReference>
<keyword evidence="1 3" id="KW-0853">WD repeat</keyword>
<dbReference type="PROSITE" id="PS50294">
    <property type="entry name" value="WD_REPEATS_REGION"/>
    <property type="match status" value="10"/>
</dbReference>
<feature type="repeat" description="WD" evidence="3">
    <location>
        <begin position="896"/>
        <end position="925"/>
    </location>
</feature>
<feature type="repeat" description="WD" evidence="3">
    <location>
        <begin position="694"/>
        <end position="735"/>
    </location>
</feature>
<gene>
    <name evidence="6" type="ORF">Voc01_015300</name>
</gene>
<dbReference type="InterPro" id="IPR001680">
    <property type="entry name" value="WD40_rpt"/>
</dbReference>
<evidence type="ECO:0000313" key="6">
    <source>
        <dbReference type="EMBL" id="GIJ66613.1"/>
    </source>
</evidence>
<dbReference type="Proteomes" id="UP000635606">
    <property type="component" value="Unassembled WGS sequence"/>
</dbReference>
<dbReference type="InterPro" id="IPR002182">
    <property type="entry name" value="NB-ARC"/>
</dbReference>
<comment type="caution">
    <text evidence="6">The sequence shown here is derived from an EMBL/GenBank/DDBJ whole genome shotgun (WGS) entry which is preliminary data.</text>
</comment>
<feature type="repeat" description="WD" evidence="3">
    <location>
        <begin position="611"/>
        <end position="652"/>
    </location>
</feature>
<evidence type="ECO:0000256" key="3">
    <source>
        <dbReference type="PROSITE-ProRule" id="PRU00221"/>
    </source>
</evidence>
<dbReference type="InterPro" id="IPR015943">
    <property type="entry name" value="WD40/YVTN_repeat-like_dom_sf"/>
</dbReference>
<keyword evidence="7" id="KW-1185">Reference proteome</keyword>
<dbReference type="InterPro" id="IPR041452">
    <property type="entry name" value="APAF1_C"/>
</dbReference>
<dbReference type="PROSITE" id="PS50082">
    <property type="entry name" value="WD_REPEATS_2"/>
    <property type="match status" value="12"/>
</dbReference>
<dbReference type="PRINTS" id="PR00320">
    <property type="entry name" value="GPROTEINBRPT"/>
</dbReference>
<dbReference type="InterPro" id="IPR027417">
    <property type="entry name" value="P-loop_NTPase"/>
</dbReference>
<feature type="repeat" description="WD" evidence="3">
    <location>
        <begin position="935"/>
        <end position="976"/>
    </location>
</feature>
<dbReference type="AlphaFoldDB" id="A0A8J4E9S4"/>
<organism evidence="6 7">
    <name type="scientific">Virgisporangium ochraceum</name>
    <dbReference type="NCBI Taxonomy" id="65505"/>
    <lineage>
        <taxon>Bacteria</taxon>
        <taxon>Bacillati</taxon>
        <taxon>Actinomycetota</taxon>
        <taxon>Actinomycetes</taxon>
        <taxon>Micromonosporales</taxon>
        <taxon>Micromonosporaceae</taxon>
        <taxon>Virgisporangium</taxon>
    </lineage>
</organism>
<dbReference type="GO" id="GO:0043531">
    <property type="term" value="F:ADP binding"/>
    <property type="evidence" value="ECO:0007669"/>
    <property type="project" value="InterPro"/>
</dbReference>
<dbReference type="EMBL" id="BOPH01000020">
    <property type="protein sequence ID" value="GIJ66613.1"/>
    <property type="molecule type" value="Genomic_DNA"/>
</dbReference>
<dbReference type="InterPro" id="IPR036322">
    <property type="entry name" value="WD40_repeat_dom_sf"/>
</dbReference>
<dbReference type="Gene3D" id="1.25.40.370">
    <property type="match status" value="1"/>
</dbReference>
<feature type="repeat" description="WD" evidence="3">
    <location>
        <begin position="529"/>
        <end position="561"/>
    </location>
</feature>
<dbReference type="Gene3D" id="3.40.50.300">
    <property type="entry name" value="P-loop containing nucleotide triphosphate hydrolases"/>
    <property type="match status" value="1"/>
</dbReference>
<feature type="repeat" description="WD" evidence="3">
    <location>
        <begin position="1019"/>
        <end position="1060"/>
    </location>
</feature>
<evidence type="ECO:0000259" key="4">
    <source>
        <dbReference type="Pfam" id="PF00931"/>
    </source>
</evidence>
<evidence type="ECO:0000256" key="1">
    <source>
        <dbReference type="ARBA" id="ARBA00022574"/>
    </source>
</evidence>
<dbReference type="PANTHER" id="PTHR44129">
    <property type="entry name" value="WD REPEAT-CONTAINING PROTEIN POP1"/>
    <property type="match status" value="1"/>
</dbReference>
<reference evidence="6" key="1">
    <citation type="submission" date="2021-01" db="EMBL/GenBank/DDBJ databases">
        <title>Whole genome shotgun sequence of Virgisporangium ochraceum NBRC 16418.</title>
        <authorList>
            <person name="Komaki H."/>
            <person name="Tamura T."/>
        </authorList>
    </citation>
    <scope>NUCLEOTIDE SEQUENCE</scope>
    <source>
        <strain evidence="6">NBRC 16418</strain>
    </source>
</reference>
<feature type="repeat" description="WD" evidence="3">
    <location>
        <begin position="571"/>
        <end position="610"/>
    </location>
</feature>
<accession>A0A8J4E9S4</accession>
<feature type="repeat" description="WD" evidence="3">
    <location>
        <begin position="854"/>
        <end position="895"/>
    </location>
</feature>
<dbReference type="GO" id="GO:0005829">
    <property type="term" value="C:cytosol"/>
    <property type="evidence" value="ECO:0007669"/>
    <property type="project" value="UniProtKB-ARBA"/>
</dbReference>